<evidence type="ECO:0000313" key="2">
    <source>
        <dbReference type="EMBL" id="SCZ57183.1"/>
    </source>
</evidence>
<name>A0A1G5Q5Q3_9GAMM</name>
<dbReference type="STRING" id="415747.SAMN03097708_01380"/>
<dbReference type="EMBL" id="FMWD01000004">
    <property type="protein sequence ID" value="SCZ57183.1"/>
    <property type="molecule type" value="Genomic_DNA"/>
</dbReference>
<evidence type="ECO:0000313" key="3">
    <source>
        <dbReference type="Proteomes" id="UP000199648"/>
    </source>
</evidence>
<proteinExistence type="predicted"/>
<keyword evidence="1" id="KW-0732">Signal</keyword>
<reference evidence="2 3" key="1">
    <citation type="submission" date="2016-10" db="EMBL/GenBank/DDBJ databases">
        <authorList>
            <person name="de Groot N.N."/>
        </authorList>
    </citation>
    <scope>NUCLEOTIDE SEQUENCE [LARGE SCALE GENOMIC DNA]</scope>
    <source>
        <strain evidence="2 3">HLD2</strain>
    </source>
</reference>
<feature type="chain" id="PRO_5011494522" description="Low-complexity protein" evidence="1">
    <location>
        <begin position="27"/>
        <end position="102"/>
    </location>
</feature>
<keyword evidence="3" id="KW-1185">Reference proteome</keyword>
<dbReference type="AlphaFoldDB" id="A0A1G5Q5Q3"/>
<dbReference type="Proteomes" id="UP000199648">
    <property type="component" value="Unassembled WGS sequence"/>
</dbReference>
<dbReference type="RefSeq" id="WP_092994477.1">
    <property type="nucleotide sequence ID" value="NZ_FMWD01000004.1"/>
</dbReference>
<protein>
    <recommendedName>
        <fullName evidence="4">Low-complexity protein</fullName>
    </recommendedName>
</protein>
<accession>A0A1G5Q5Q3</accession>
<sequence>MNNITKPISFAAGTAMAFGLSGTALGAVDANPFSVEEFGGLRIAEAGQGQCGGKTEKKNAAEANCGAKEKAAAEANCGAEKAKAKPVVREASCGEAKCGAGK</sequence>
<evidence type="ECO:0008006" key="4">
    <source>
        <dbReference type="Google" id="ProtNLM"/>
    </source>
</evidence>
<gene>
    <name evidence="2" type="ORF">SAMN03097708_01380</name>
</gene>
<organism evidence="2 3">
    <name type="scientific">Thiohalomonas denitrificans</name>
    <dbReference type="NCBI Taxonomy" id="415747"/>
    <lineage>
        <taxon>Bacteria</taxon>
        <taxon>Pseudomonadati</taxon>
        <taxon>Pseudomonadota</taxon>
        <taxon>Gammaproteobacteria</taxon>
        <taxon>Thiohalomonadales</taxon>
        <taxon>Thiohalomonadaceae</taxon>
        <taxon>Thiohalomonas</taxon>
    </lineage>
</organism>
<evidence type="ECO:0000256" key="1">
    <source>
        <dbReference type="SAM" id="SignalP"/>
    </source>
</evidence>
<feature type="signal peptide" evidence="1">
    <location>
        <begin position="1"/>
        <end position="26"/>
    </location>
</feature>